<reference evidence="15" key="2">
    <citation type="journal article" date="2016" name="Int. J. Syst. Evol. Microbiol.">
        <title>Caldimicrobium thiodismutans sp. nov., a sulfur-disproportionating bacterium isolated from a hot spring.</title>
        <authorList>
            <person name="Kojima H."/>
            <person name="Umezawa K."/>
            <person name="Fukui M."/>
        </authorList>
    </citation>
    <scope>NUCLEOTIDE SEQUENCE [LARGE SCALE GENOMIC DNA]</scope>
    <source>
        <strain evidence="15">TF1</strain>
    </source>
</reference>
<dbReference type="PANTHER" id="PTHR10849:SF24">
    <property type="entry name" value="NADH-QUINONE OXIDOREDUCTASE SUBUNIT I 2"/>
    <property type="match status" value="1"/>
</dbReference>
<dbReference type="GO" id="GO:0005506">
    <property type="term" value="F:iron ion binding"/>
    <property type="evidence" value="ECO:0007669"/>
    <property type="project" value="UniProtKB-UniRule"/>
</dbReference>
<evidence type="ECO:0000256" key="6">
    <source>
        <dbReference type="ARBA" id="ARBA00022967"/>
    </source>
</evidence>
<organism evidence="14 15">
    <name type="scientific">Caldimicrobium thiodismutans</name>
    <dbReference type="NCBI Taxonomy" id="1653476"/>
    <lineage>
        <taxon>Bacteria</taxon>
        <taxon>Pseudomonadati</taxon>
        <taxon>Thermodesulfobacteriota</taxon>
        <taxon>Thermodesulfobacteria</taxon>
        <taxon>Thermodesulfobacteriales</taxon>
        <taxon>Thermodesulfobacteriaceae</taxon>
        <taxon>Caldimicrobium</taxon>
    </lineage>
</organism>
<dbReference type="GO" id="GO:0005886">
    <property type="term" value="C:plasma membrane"/>
    <property type="evidence" value="ECO:0007669"/>
    <property type="project" value="UniProtKB-SubCell"/>
</dbReference>
<dbReference type="GO" id="GO:0051539">
    <property type="term" value="F:4 iron, 4 sulfur cluster binding"/>
    <property type="evidence" value="ECO:0007669"/>
    <property type="project" value="UniProtKB-KW"/>
</dbReference>
<evidence type="ECO:0000256" key="8">
    <source>
        <dbReference type="ARBA" id="ARBA00023014"/>
    </source>
</evidence>
<keyword evidence="6 12" id="KW-1278">Translocase</keyword>
<dbReference type="HAMAP" id="MF_01351">
    <property type="entry name" value="NDH1_NuoI"/>
    <property type="match status" value="1"/>
</dbReference>
<evidence type="ECO:0000256" key="3">
    <source>
        <dbReference type="ARBA" id="ARBA00022719"/>
    </source>
</evidence>
<dbReference type="PROSITE" id="PS51379">
    <property type="entry name" value="4FE4S_FER_2"/>
    <property type="match status" value="2"/>
</dbReference>
<keyword evidence="3 12" id="KW-0874">Quinone</keyword>
<dbReference type="InterPro" id="IPR017900">
    <property type="entry name" value="4Fe4S_Fe_S_CS"/>
</dbReference>
<dbReference type="RefSeq" id="WP_068513983.1">
    <property type="nucleotide sequence ID" value="NZ_AP014945.1"/>
</dbReference>
<keyword evidence="1 12" id="KW-1003">Cell membrane</keyword>
<keyword evidence="4 12" id="KW-0479">Metal-binding</keyword>
<evidence type="ECO:0000256" key="10">
    <source>
        <dbReference type="ARBA" id="ARBA00023075"/>
    </source>
</evidence>
<dbReference type="NCBIfam" id="TIGR01971">
    <property type="entry name" value="NuoI"/>
    <property type="match status" value="1"/>
</dbReference>
<dbReference type="Pfam" id="PF12838">
    <property type="entry name" value="Fer4_7"/>
    <property type="match status" value="1"/>
</dbReference>
<dbReference type="InterPro" id="IPR017896">
    <property type="entry name" value="4Fe4S_Fe-S-bd"/>
</dbReference>
<dbReference type="PANTHER" id="PTHR10849">
    <property type="entry name" value="NADH DEHYDROGENASE UBIQUINONE IRON-SULFUR PROTEIN 8, MITOCHONDRIAL"/>
    <property type="match status" value="1"/>
</dbReference>
<keyword evidence="9 12" id="KW-0520">NAD</keyword>
<gene>
    <name evidence="12" type="primary">nuoI</name>
    <name evidence="14" type="ORF">THC_0917</name>
</gene>
<evidence type="ECO:0000259" key="13">
    <source>
        <dbReference type="PROSITE" id="PS51379"/>
    </source>
</evidence>
<dbReference type="GO" id="GO:0050136">
    <property type="term" value="F:NADH dehydrogenase (quinone) (non-electrogenic) activity"/>
    <property type="evidence" value="ECO:0007669"/>
    <property type="project" value="UniProtKB-UniRule"/>
</dbReference>
<evidence type="ECO:0000256" key="2">
    <source>
        <dbReference type="ARBA" id="ARBA00022485"/>
    </source>
</evidence>
<dbReference type="Gene3D" id="3.30.70.3270">
    <property type="match status" value="1"/>
</dbReference>
<evidence type="ECO:0000256" key="7">
    <source>
        <dbReference type="ARBA" id="ARBA00023004"/>
    </source>
</evidence>
<keyword evidence="10 12" id="KW-0830">Ubiquinone</keyword>
<proteinExistence type="inferred from homology"/>
<dbReference type="STRING" id="1653476.THC_0917"/>
<evidence type="ECO:0000313" key="15">
    <source>
        <dbReference type="Proteomes" id="UP000068196"/>
    </source>
</evidence>
<keyword evidence="8 12" id="KW-0411">Iron-sulfur</keyword>
<evidence type="ECO:0000313" key="14">
    <source>
        <dbReference type="EMBL" id="BAU23302.1"/>
    </source>
</evidence>
<dbReference type="EMBL" id="AP014945">
    <property type="protein sequence ID" value="BAU23302.1"/>
    <property type="molecule type" value="Genomic_DNA"/>
</dbReference>
<keyword evidence="2 12" id="KW-0004">4Fe-4S</keyword>
<comment type="catalytic activity">
    <reaction evidence="12">
        <text>a quinone + NADH + 5 H(+)(in) = a quinol + NAD(+) + 4 H(+)(out)</text>
        <dbReference type="Rhea" id="RHEA:57888"/>
        <dbReference type="ChEBI" id="CHEBI:15378"/>
        <dbReference type="ChEBI" id="CHEBI:24646"/>
        <dbReference type="ChEBI" id="CHEBI:57540"/>
        <dbReference type="ChEBI" id="CHEBI:57945"/>
        <dbReference type="ChEBI" id="CHEBI:132124"/>
    </reaction>
</comment>
<evidence type="ECO:0000256" key="9">
    <source>
        <dbReference type="ARBA" id="ARBA00023027"/>
    </source>
</evidence>
<reference evidence="14 15" key="1">
    <citation type="journal article" date="2016" name="Int. J. Syst. Evol. Microbiol.">
        <title>Caldimicrobium thiodismutans sp. nov., a sulfur-disproportionating bacterium isolated from a hot spring, and emended description of the genus Caldimicrobium.</title>
        <authorList>
            <person name="Kojima H."/>
            <person name="Umezawa K."/>
            <person name="Fukui M."/>
        </authorList>
    </citation>
    <scope>NUCLEOTIDE SEQUENCE [LARGE SCALE GENOMIC DNA]</scope>
    <source>
        <strain evidence="14 15">TF1</strain>
    </source>
</reference>
<dbReference type="SUPFAM" id="SSF54862">
    <property type="entry name" value="4Fe-4S ferredoxins"/>
    <property type="match status" value="1"/>
</dbReference>
<dbReference type="InterPro" id="IPR010226">
    <property type="entry name" value="NADH_quinone_OxRdtase_chainI"/>
</dbReference>
<feature type="binding site" evidence="12">
    <location>
        <position position="101"/>
    </location>
    <ligand>
        <name>[4Fe-4S] cluster</name>
        <dbReference type="ChEBI" id="CHEBI:49883"/>
        <label>2</label>
    </ligand>
</feature>
<feature type="binding site" evidence="12">
    <location>
        <position position="67"/>
    </location>
    <ligand>
        <name>[4Fe-4S] cluster</name>
        <dbReference type="ChEBI" id="CHEBI:49883"/>
        <label>1</label>
    </ligand>
</feature>
<dbReference type="OrthoDB" id="9803192at2"/>
<dbReference type="Proteomes" id="UP000068196">
    <property type="component" value="Chromosome"/>
</dbReference>
<dbReference type="PATRIC" id="fig|1653476.3.peg.951"/>
<feature type="binding site" evidence="12">
    <location>
        <position position="104"/>
    </location>
    <ligand>
        <name>[4Fe-4S] cluster</name>
        <dbReference type="ChEBI" id="CHEBI:49883"/>
        <label>2</label>
    </ligand>
</feature>
<keyword evidence="5" id="KW-0677">Repeat</keyword>
<feature type="domain" description="4Fe-4S ferredoxin-type" evidence="13">
    <location>
        <begin position="90"/>
        <end position="121"/>
    </location>
</feature>
<feature type="binding site" evidence="12">
    <location>
        <position position="111"/>
    </location>
    <ligand>
        <name>[4Fe-4S] cluster</name>
        <dbReference type="ChEBI" id="CHEBI:49883"/>
        <label>1</label>
    </ligand>
</feature>
<dbReference type="EC" id="7.1.1.-" evidence="12"/>
<protein>
    <recommendedName>
        <fullName evidence="12">NADH-quinone oxidoreductase subunit I</fullName>
        <ecNumber evidence="12">7.1.1.-</ecNumber>
    </recommendedName>
    <alternativeName>
        <fullName evidence="12">NADH dehydrogenase I subunit I</fullName>
    </alternativeName>
    <alternativeName>
        <fullName evidence="12">NDH-1 subunit I</fullName>
    </alternativeName>
</protein>
<comment type="similarity">
    <text evidence="12">Belongs to the complex I 23 kDa subunit family.</text>
</comment>
<name>A0A0U4N239_9BACT</name>
<evidence type="ECO:0000256" key="12">
    <source>
        <dbReference type="HAMAP-Rule" id="MF_01351"/>
    </source>
</evidence>
<accession>A0A0U4N239</accession>
<dbReference type="AlphaFoldDB" id="A0A0U4N239"/>
<feature type="domain" description="4Fe-4S ferredoxin-type" evidence="13">
    <location>
        <begin position="52"/>
        <end position="81"/>
    </location>
</feature>
<feature type="binding site" evidence="12">
    <location>
        <position position="64"/>
    </location>
    <ligand>
        <name>[4Fe-4S] cluster</name>
        <dbReference type="ChEBI" id="CHEBI:49883"/>
        <label>1</label>
    </ligand>
</feature>
<dbReference type="PROSITE" id="PS00198">
    <property type="entry name" value="4FE4S_FER_1"/>
    <property type="match status" value="1"/>
</dbReference>
<feature type="binding site" evidence="12">
    <location>
        <position position="107"/>
    </location>
    <ligand>
        <name>[4Fe-4S] cluster</name>
        <dbReference type="ChEBI" id="CHEBI:49883"/>
        <label>2</label>
    </ligand>
</feature>
<feature type="binding site" evidence="12">
    <location>
        <position position="61"/>
    </location>
    <ligand>
        <name>[4Fe-4S] cluster</name>
        <dbReference type="ChEBI" id="CHEBI:49883"/>
        <label>1</label>
    </ligand>
</feature>
<comment type="function">
    <text evidence="12">NDH-1 shuttles electrons from NADH, via FMN and iron-sulfur (Fe-S) centers, to quinones in the respiratory chain. The immediate electron acceptor for the enzyme in this species is believed to be ubiquinone. Couples the redox reaction to proton translocation (for every two electrons transferred, four hydrogen ions are translocated across the cytoplasmic membrane), and thus conserves the redox energy in a proton gradient.</text>
</comment>
<evidence type="ECO:0000256" key="4">
    <source>
        <dbReference type="ARBA" id="ARBA00022723"/>
    </source>
</evidence>
<dbReference type="KEGG" id="cthi:THC_0917"/>
<evidence type="ECO:0000256" key="5">
    <source>
        <dbReference type="ARBA" id="ARBA00022737"/>
    </source>
</evidence>
<comment type="subcellular location">
    <subcellularLocation>
        <location evidence="12">Cell membrane</location>
        <topology evidence="12">Peripheral membrane protein</topology>
    </subcellularLocation>
</comment>
<feature type="binding site" evidence="12">
    <location>
        <position position="71"/>
    </location>
    <ligand>
        <name>[4Fe-4S] cluster</name>
        <dbReference type="ChEBI" id="CHEBI:49883"/>
        <label>2</label>
    </ligand>
</feature>
<keyword evidence="7 12" id="KW-0408">Iron</keyword>
<comment type="cofactor">
    <cofactor evidence="12">
        <name>[4Fe-4S] cluster</name>
        <dbReference type="ChEBI" id="CHEBI:49883"/>
    </cofactor>
    <text evidence="12">Binds 2 [4Fe-4S] clusters per subunit.</text>
</comment>
<keyword evidence="15" id="KW-1185">Reference proteome</keyword>
<keyword evidence="11 12" id="KW-0472">Membrane</keyword>
<sequence>MRRDPKYLIFKDLLGGLLITLKTFFKKPVTVQYPRERVTVYPSFRGRHALVRDPETGTARCVACLKCVQVCPSRCIEVRYEVDPETGARKMLEYNLHALRCIYCGYCEEVCPVGAIVLTEWFEYSSRDRAGLIFDKERLLKNWDEFIEKYPEKVYTNKFWNLKGIPEILKPAPKREGILIKVRD</sequence>
<evidence type="ECO:0000256" key="11">
    <source>
        <dbReference type="ARBA" id="ARBA00023136"/>
    </source>
</evidence>
<evidence type="ECO:0000256" key="1">
    <source>
        <dbReference type="ARBA" id="ARBA00022475"/>
    </source>
</evidence>
<dbReference type="GO" id="GO:0048038">
    <property type="term" value="F:quinone binding"/>
    <property type="evidence" value="ECO:0007669"/>
    <property type="project" value="UniProtKB-KW"/>
</dbReference>
<comment type="subunit">
    <text evidence="12">NDH-1 is composed of 14 different subunits. Subunits NuoA, H, J, K, L, M, N constitute the membrane sector of the complex.</text>
</comment>
<dbReference type="NCBIfam" id="NF004538">
    <property type="entry name" value="PRK05888.1-4"/>
    <property type="match status" value="1"/>
</dbReference>